<dbReference type="InterPro" id="IPR011990">
    <property type="entry name" value="TPR-like_helical_dom_sf"/>
</dbReference>
<dbReference type="Proteomes" id="UP000886653">
    <property type="component" value="Unassembled WGS sequence"/>
</dbReference>
<feature type="compositionally biased region" description="Gly residues" evidence="3">
    <location>
        <begin position="52"/>
        <end position="71"/>
    </location>
</feature>
<dbReference type="Gene3D" id="1.25.40.10">
    <property type="entry name" value="Tetratricopeptide repeat domain"/>
    <property type="match status" value="3"/>
</dbReference>
<dbReference type="Pfam" id="PF13041">
    <property type="entry name" value="PPR_2"/>
    <property type="match status" value="1"/>
</dbReference>
<feature type="compositionally biased region" description="Polar residues" evidence="3">
    <location>
        <begin position="1095"/>
        <end position="1112"/>
    </location>
</feature>
<gene>
    <name evidence="4" type="ORF">CROQUDRAFT_670247</name>
</gene>
<feature type="compositionally biased region" description="Polar residues" evidence="3">
    <location>
        <begin position="83"/>
        <end position="99"/>
    </location>
</feature>
<proteinExistence type="predicted"/>
<dbReference type="OrthoDB" id="185373at2759"/>
<name>A0A9P6NQZ3_9BASI</name>
<dbReference type="PANTHER" id="PTHR47933">
    <property type="entry name" value="PENTATRICOPEPTIDE REPEAT-CONTAINING PROTEIN 1, MITOCHONDRIAL"/>
    <property type="match status" value="1"/>
</dbReference>
<feature type="compositionally biased region" description="Low complexity" evidence="3">
    <location>
        <begin position="1116"/>
        <end position="1135"/>
    </location>
</feature>
<sequence length="1699" mass="187860">MLFPKLAIHISPFKLSHLANRGHLQFQNLRNTFNNINLGSTVAPNAPSVGSSAGGGLGAATGPSTAGGAGGAKWSAGSRAGWTQQSQGRLLTHANSATLDNQNSKQNDDDDVDEFPTHSLHNQTLYKNRNGTISSRWQHAQQNKASTVTTLALSSASLQARYKSAFTGHSQERTRATIAQLESNPSSVADSPVSTSLQFDHIDHSQQQGRSSDKRTSPGRRHSISGNCLDLSGVPSRSRRLSTSDAHNPTQLLLSRSKRLDSRPYSSTSTGPSELHQSIDVGLLPPHTPIESHMNIVPRRLPLDQFIPVGQPSVTLSPVDERWLKQSIHILSSADHQYTSFYRIRKLLDSYVSSTASPSTKLVDYMMWGFLMTKPSFEPIHALLRNYHHLLRNPNFKPSQDTYSIVITALCQRDISNLREIELRKSKLDDAMINQRLNQSLPNLSLAPVSSVDDVKVVKTLMSEPNFDHAVKLYRALSKDVLRLLQPAALEALIQACGQQSAFDSESFRGQQMARLDLAVDVFGNLESQGSCSVQSYASLIDVFGYSKDLTNAKEIFDDYRNLRAGSKSLLSALQHEYHLRSPDLTGLSPIVNSSTVSTHLQPQSQSADQVGDAVVLLSLMRAYLVNGDSISAVTLLEESLTSGTSDADTIGSLTSFGKITSDHILEIILGFVRLSDFRSASRWLKKLFNDEHALYDLDQSGRRIKFLDKIVRSCCQPERVCGGLDVANNAIKVSIEKMNPQLNPNASISLLHRMRQVLNCYLVRALQNSTLLQKDHQEAEATIAVGAIKDSLEKSADLLCDFINRRSQLIETQPEVSAALLNIQTFGMMENLLNRAIQTCHNIRRAWVTAHTSQSKELTEICQITLIKLLSHYSIIPDHNQIESEDVELQYESSSLAGLLTCHQSLISSPVGLEHAKFSDDKIHSLHLQFALKITTPVIINNMSLVLATQLFQLYSACSHHNDLFQSINDWLVILTAGAILEVQVQEGTTMSLPSLSKSILEPLLVEFERALSTEKVKLTERDPAIDLQLLIQVIDCYKLTAPTEGRLSSLFDEVKSGAVNSMRTGKQRLQRYRQEGSQYVANRFSALRDRETQPSQTSNSSEISQLQSPAATVFAPSSAPTTLPSPSFSPSQSNDLGKSHVISPPPQLPSSPFLSQAVPSSLPQSVVPAPHPPFHSFNEHLSQIALSMFCSKDLPELDHTYRTVHESTTRGSYLTPDASSALIETFGRLGQLERMREMYVYAHVGLASVDGATQKDQASRSTSWIRVEDRMIIGLAYCGALDELAIHKHRLMNNGAAPSADAYAAMIQHARETTDDASVALACFEEAIQHRVIPNTFLCNTIISKLSKARRAPEALQVFDYMKQNNLPRNSVTFGAIINACCKTGDEKTAETLFKEMLRSKYYKPRVPPFNTMIQLYTQGVKKPNREKVLYYFDEMIRQKISPTDHTYNLLMQAYGFIEPHDPASMQDVFERACRDRNVHINGAHWSTLISVKGNIEKDLDGTLKLFDSISTHPTTIAPRSARYVDAPVLPDAVCYEALFNVLLALKKTDLIPIYAQRMTSAGVHMTAYVVNTLIKAHASSGNIQAARDLFESLVDPAPGQAAAFNHPAPVASSANAVNRYMSSPSPQKLVGRVSDPVFREPSSWQTMIQVEIEYGTPARVDELIKRMENRAYPNALLTRTRKLFESAKPATTIVTE</sequence>
<evidence type="ECO:0000313" key="4">
    <source>
        <dbReference type="EMBL" id="KAG0147976.1"/>
    </source>
</evidence>
<reference evidence="4" key="1">
    <citation type="submission" date="2013-11" db="EMBL/GenBank/DDBJ databases">
        <title>Genome sequence of the fusiform rust pathogen reveals effectors for host alternation and coevolution with pine.</title>
        <authorList>
            <consortium name="DOE Joint Genome Institute"/>
            <person name="Smith K."/>
            <person name="Pendleton A."/>
            <person name="Kubisiak T."/>
            <person name="Anderson C."/>
            <person name="Salamov A."/>
            <person name="Aerts A."/>
            <person name="Riley R."/>
            <person name="Clum A."/>
            <person name="Lindquist E."/>
            <person name="Ence D."/>
            <person name="Campbell M."/>
            <person name="Kronenberg Z."/>
            <person name="Feau N."/>
            <person name="Dhillon B."/>
            <person name="Hamelin R."/>
            <person name="Burleigh J."/>
            <person name="Smith J."/>
            <person name="Yandell M."/>
            <person name="Nelson C."/>
            <person name="Grigoriev I."/>
            <person name="Davis J."/>
        </authorList>
    </citation>
    <scope>NUCLEOTIDE SEQUENCE</scope>
    <source>
        <strain evidence="4">G11</strain>
    </source>
</reference>
<dbReference type="Pfam" id="PF01535">
    <property type="entry name" value="PPR"/>
    <property type="match status" value="1"/>
</dbReference>
<keyword evidence="1" id="KW-0677">Repeat</keyword>
<dbReference type="InterPro" id="IPR002885">
    <property type="entry name" value="PPR_rpt"/>
</dbReference>
<accession>A0A9P6NQZ3</accession>
<dbReference type="PANTHER" id="PTHR47933:SF40">
    <property type="entry name" value="PENTATRICOPEPTIDE REPEAT-CONTAINING PROTEIN 1, MITOCHONDRIAL-RELATED"/>
    <property type="match status" value="1"/>
</dbReference>
<evidence type="ECO:0000256" key="3">
    <source>
        <dbReference type="SAM" id="MobiDB-lite"/>
    </source>
</evidence>
<organism evidence="4 5">
    <name type="scientific">Cronartium quercuum f. sp. fusiforme G11</name>
    <dbReference type="NCBI Taxonomy" id="708437"/>
    <lineage>
        <taxon>Eukaryota</taxon>
        <taxon>Fungi</taxon>
        <taxon>Dikarya</taxon>
        <taxon>Basidiomycota</taxon>
        <taxon>Pucciniomycotina</taxon>
        <taxon>Pucciniomycetes</taxon>
        <taxon>Pucciniales</taxon>
        <taxon>Coleosporiaceae</taxon>
        <taxon>Cronartium</taxon>
    </lineage>
</organism>
<dbReference type="PROSITE" id="PS51375">
    <property type="entry name" value="PPR"/>
    <property type="match status" value="2"/>
</dbReference>
<dbReference type="GO" id="GO:0003729">
    <property type="term" value="F:mRNA binding"/>
    <property type="evidence" value="ECO:0007669"/>
    <property type="project" value="TreeGrafter"/>
</dbReference>
<feature type="repeat" description="PPR" evidence="2">
    <location>
        <begin position="1372"/>
        <end position="1406"/>
    </location>
</feature>
<dbReference type="EMBL" id="MU167242">
    <property type="protein sequence ID" value="KAG0147976.1"/>
    <property type="molecule type" value="Genomic_DNA"/>
</dbReference>
<evidence type="ECO:0000256" key="2">
    <source>
        <dbReference type="PROSITE-ProRule" id="PRU00708"/>
    </source>
</evidence>
<feature type="region of interest" description="Disordered" evidence="3">
    <location>
        <begin position="50"/>
        <end position="127"/>
    </location>
</feature>
<evidence type="ECO:0000256" key="1">
    <source>
        <dbReference type="ARBA" id="ARBA00022737"/>
    </source>
</evidence>
<feature type="compositionally biased region" description="Low complexity" evidence="3">
    <location>
        <begin position="72"/>
        <end position="82"/>
    </location>
</feature>
<dbReference type="InterPro" id="IPR051240">
    <property type="entry name" value="Mito_RNA-Proc/Resp"/>
</dbReference>
<dbReference type="NCBIfam" id="TIGR00756">
    <property type="entry name" value="PPR"/>
    <property type="match status" value="2"/>
</dbReference>
<feature type="repeat" description="PPR" evidence="2">
    <location>
        <begin position="1337"/>
        <end position="1371"/>
    </location>
</feature>
<evidence type="ECO:0008006" key="6">
    <source>
        <dbReference type="Google" id="ProtNLM"/>
    </source>
</evidence>
<feature type="compositionally biased region" description="Polar residues" evidence="3">
    <location>
        <begin position="241"/>
        <end position="251"/>
    </location>
</feature>
<keyword evidence="5" id="KW-1185">Reference proteome</keyword>
<feature type="region of interest" description="Disordered" evidence="3">
    <location>
        <begin position="201"/>
        <end position="284"/>
    </location>
</feature>
<feature type="compositionally biased region" description="Polar residues" evidence="3">
    <location>
        <begin position="264"/>
        <end position="276"/>
    </location>
</feature>
<feature type="region of interest" description="Disordered" evidence="3">
    <location>
        <begin position="1090"/>
        <end position="1168"/>
    </location>
</feature>
<comment type="caution">
    <text evidence="4">The sequence shown here is derived from an EMBL/GenBank/DDBJ whole genome shotgun (WGS) entry which is preliminary data.</text>
</comment>
<protein>
    <recommendedName>
        <fullName evidence="6">Pentacotripeptide-repeat region of PRORP domain-containing protein</fullName>
    </recommendedName>
</protein>
<evidence type="ECO:0000313" key="5">
    <source>
        <dbReference type="Proteomes" id="UP000886653"/>
    </source>
</evidence>
<dbReference type="Pfam" id="PF13812">
    <property type="entry name" value="PPR_3"/>
    <property type="match status" value="1"/>
</dbReference>